<reference evidence="2 3" key="1">
    <citation type="journal article" date="2021" name="BMC Genomics">
        <title>Datura genome reveals duplications of psychoactive alkaloid biosynthetic genes and high mutation rate following tissue culture.</title>
        <authorList>
            <person name="Rajewski A."/>
            <person name="Carter-House D."/>
            <person name="Stajich J."/>
            <person name="Litt A."/>
        </authorList>
    </citation>
    <scope>NUCLEOTIDE SEQUENCE [LARGE SCALE GENOMIC DNA]</scope>
    <source>
        <strain evidence="2">AR-01</strain>
    </source>
</reference>
<evidence type="ECO:0000313" key="2">
    <source>
        <dbReference type="EMBL" id="MCD9643764.1"/>
    </source>
</evidence>
<sequence length="164" mass="17940">MTESDESNTAANVLVSIENPESSQRRADVRNDKKMTHQEQELAPKTPAPEHFPKSACLPKKPLANSGLPSITPTNLPNPDKQTLYVPNCANGPQNSPHAVRNAPNLSLPIQVGSMSAYLTAQHRPGAHVVTFYDAHVPPVYTFEAPTYTTPVIVRVPYEVDEYA</sequence>
<gene>
    <name evidence="2" type="ORF">HAX54_031463</name>
</gene>
<name>A0ABS8VCF7_DATST</name>
<feature type="compositionally biased region" description="Polar residues" evidence="1">
    <location>
        <begin position="67"/>
        <end position="81"/>
    </location>
</feature>
<evidence type="ECO:0000256" key="1">
    <source>
        <dbReference type="SAM" id="MobiDB-lite"/>
    </source>
</evidence>
<organism evidence="2 3">
    <name type="scientific">Datura stramonium</name>
    <name type="common">Jimsonweed</name>
    <name type="synonym">Common thornapple</name>
    <dbReference type="NCBI Taxonomy" id="4076"/>
    <lineage>
        <taxon>Eukaryota</taxon>
        <taxon>Viridiplantae</taxon>
        <taxon>Streptophyta</taxon>
        <taxon>Embryophyta</taxon>
        <taxon>Tracheophyta</taxon>
        <taxon>Spermatophyta</taxon>
        <taxon>Magnoliopsida</taxon>
        <taxon>eudicotyledons</taxon>
        <taxon>Gunneridae</taxon>
        <taxon>Pentapetalae</taxon>
        <taxon>asterids</taxon>
        <taxon>lamiids</taxon>
        <taxon>Solanales</taxon>
        <taxon>Solanaceae</taxon>
        <taxon>Solanoideae</taxon>
        <taxon>Datureae</taxon>
        <taxon>Datura</taxon>
    </lineage>
</organism>
<proteinExistence type="predicted"/>
<protein>
    <submittedName>
        <fullName evidence="2">Uncharacterized protein</fullName>
    </submittedName>
</protein>
<feature type="region of interest" description="Disordered" evidence="1">
    <location>
        <begin position="1"/>
        <end position="83"/>
    </location>
</feature>
<comment type="caution">
    <text evidence="2">The sequence shown here is derived from an EMBL/GenBank/DDBJ whole genome shotgun (WGS) entry which is preliminary data.</text>
</comment>
<keyword evidence="3" id="KW-1185">Reference proteome</keyword>
<dbReference type="EMBL" id="JACEIK010003990">
    <property type="protein sequence ID" value="MCD9643764.1"/>
    <property type="molecule type" value="Genomic_DNA"/>
</dbReference>
<accession>A0ABS8VCF7</accession>
<dbReference type="Proteomes" id="UP000823775">
    <property type="component" value="Unassembled WGS sequence"/>
</dbReference>
<evidence type="ECO:0000313" key="3">
    <source>
        <dbReference type="Proteomes" id="UP000823775"/>
    </source>
</evidence>
<feature type="compositionally biased region" description="Basic and acidic residues" evidence="1">
    <location>
        <begin position="23"/>
        <end position="42"/>
    </location>
</feature>